<dbReference type="FunFam" id="3.30.559.10:FF:000002">
    <property type="entry name" value="carnitine O-palmitoyltransferase 1, liver isoform"/>
    <property type="match status" value="1"/>
</dbReference>
<evidence type="ECO:0000259" key="12">
    <source>
        <dbReference type="Pfam" id="PF00755"/>
    </source>
</evidence>
<evidence type="ECO:0000256" key="11">
    <source>
        <dbReference type="SAM" id="Phobius"/>
    </source>
</evidence>
<dbReference type="InterPro" id="IPR000542">
    <property type="entry name" value="Carn_acyl_trans"/>
</dbReference>
<evidence type="ECO:0000256" key="9">
    <source>
        <dbReference type="ARBA" id="ARBA00023315"/>
    </source>
</evidence>
<accession>A0A2P2HZI7</accession>
<evidence type="ECO:0000256" key="10">
    <source>
        <dbReference type="PIRSR" id="PIRSR600542-1"/>
    </source>
</evidence>
<dbReference type="Pfam" id="PF00755">
    <property type="entry name" value="Carn_acyltransf"/>
    <property type="match status" value="1"/>
</dbReference>
<comment type="similarity">
    <text evidence="2">Belongs to the carnitine/choline acetyltransferase family.</text>
</comment>
<dbReference type="PANTHER" id="PTHR22589">
    <property type="entry name" value="CARNITINE O-ACYLTRANSFERASE"/>
    <property type="match status" value="1"/>
</dbReference>
<dbReference type="Gene3D" id="3.30.559.70">
    <property type="entry name" value="Choline/Carnitine o-acyltransferase, domain 2"/>
    <property type="match status" value="1"/>
</dbReference>
<dbReference type="EMBL" id="IACF01001494">
    <property type="protein sequence ID" value="LAB67192.1"/>
    <property type="molecule type" value="mRNA"/>
</dbReference>
<feature type="transmembrane region" description="Helical" evidence="11">
    <location>
        <begin position="98"/>
        <end position="118"/>
    </location>
</feature>
<evidence type="ECO:0000256" key="6">
    <source>
        <dbReference type="ARBA" id="ARBA00022989"/>
    </source>
</evidence>
<keyword evidence="4 11" id="KW-0812">Transmembrane</keyword>
<evidence type="ECO:0000256" key="2">
    <source>
        <dbReference type="ARBA" id="ARBA00005232"/>
    </source>
</evidence>
<dbReference type="GO" id="GO:0005739">
    <property type="term" value="C:mitochondrion"/>
    <property type="evidence" value="ECO:0007669"/>
    <property type="project" value="TreeGrafter"/>
</dbReference>
<evidence type="ECO:0000313" key="13">
    <source>
        <dbReference type="EMBL" id="LAB67192.1"/>
    </source>
</evidence>
<reference evidence="13" key="2">
    <citation type="journal article" date="2018" name="Biosci. Biotechnol. Biochem.">
        <title>Polysaccharide hydrolase of the hadal zone amphipods Hirondellea gigas.</title>
        <authorList>
            <person name="Kobayashi H."/>
            <person name="Nagahama T."/>
            <person name="Arai W."/>
            <person name="Sasagawa Y."/>
            <person name="Umeda M."/>
            <person name="Hayashi T."/>
            <person name="Nikaido I."/>
            <person name="Watanabe H."/>
            <person name="Oguri K."/>
            <person name="Kitazato H."/>
            <person name="Fujioka K."/>
            <person name="Kido Y."/>
            <person name="Takami H."/>
        </authorList>
    </citation>
    <scope>NUCLEOTIDE SEQUENCE</scope>
    <source>
        <tissue evidence="13">Whole body</tissue>
    </source>
</reference>
<dbReference type="InterPro" id="IPR042231">
    <property type="entry name" value="Cho/carn_acyl_trans_2"/>
</dbReference>
<feature type="domain" description="Choline/carnitine acyltransferase" evidence="12">
    <location>
        <begin position="173"/>
        <end position="762"/>
    </location>
</feature>
<keyword evidence="7" id="KW-0443">Lipid metabolism</keyword>
<evidence type="ECO:0000256" key="7">
    <source>
        <dbReference type="ARBA" id="ARBA00023098"/>
    </source>
</evidence>
<dbReference type="GO" id="GO:0006631">
    <property type="term" value="P:fatty acid metabolic process"/>
    <property type="evidence" value="ECO:0007669"/>
    <property type="project" value="UniProtKB-KW"/>
</dbReference>
<evidence type="ECO:0000313" key="14">
    <source>
        <dbReference type="EMBL" id="LAC20958.1"/>
    </source>
</evidence>
<evidence type="ECO:0000256" key="1">
    <source>
        <dbReference type="ARBA" id="ARBA00004141"/>
    </source>
</evidence>
<keyword evidence="8 11" id="KW-0472">Membrane</keyword>
<dbReference type="InterPro" id="IPR039551">
    <property type="entry name" value="Cho/carn_acyl_trans"/>
</dbReference>
<dbReference type="PANTHER" id="PTHR22589:SF112">
    <property type="entry name" value="CHOLINE_CARNITINE ACYLTRANSFERASE DOMAIN-CONTAINING PROTEIN"/>
    <property type="match status" value="1"/>
</dbReference>
<organism evidence="13">
    <name type="scientific">Hirondellea gigas</name>
    <dbReference type="NCBI Taxonomy" id="1518452"/>
    <lineage>
        <taxon>Eukaryota</taxon>
        <taxon>Metazoa</taxon>
        <taxon>Ecdysozoa</taxon>
        <taxon>Arthropoda</taxon>
        <taxon>Crustacea</taxon>
        <taxon>Multicrustacea</taxon>
        <taxon>Malacostraca</taxon>
        <taxon>Eumalacostraca</taxon>
        <taxon>Peracarida</taxon>
        <taxon>Amphipoda</taxon>
        <taxon>Amphilochidea</taxon>
        <taxon>Lysianassida</taxon>
        <taxon>Lysianassidira</taxon>
        <taxon>Lysianassoidea</taxon>
        <taxon>Lysianassidae</taxon>
        <taxon>Hirondellea</taxon>
    </lineage>
</organism>
<dbReference type="AlphaFoldDB" id="A0A2P2HZI7"/>
<keyword evidence="6 11" id="KW-1133">Transmembrane helix</keyword>
<keyword evidence="5" id="KW-0276">Fatty acid metabolism</keyword>
<dbReference type="EMBL" id="IACT01001616">
    <property type="protein sequence ID" value="LAC20958.1"/>
    <property type="molecule type" value="mRNA"/>
</dbReference>
<reference evidence="14" key="1">
    <citation type="submission" date="2017-11" db="EMBL/GenBank/DDBJ databases">
        <title>The sensing device of the deep-sea amphipod.</title>
        <authorList>
            <person name="Kobayashi H."/>
            <person name="Nagahama T."/>
            <person name="Arai W."/>
            <person name="Sasagawa Y."/>
            <person name="Umeda M."/>
            <person name="Hayashi T."/>
            <person name="Nikaido I."/>
            <person name="Watanabe H."/>
            <person name="Oguri K."/>
            <person name="Kitazato H."/>
            <person name="Fujioka K."/>
            <person name="Kido Y."/>
            <person name="Takami H."/>
        </authorList>
    </citation>
    <scope>NUCLEOTIDE SEQUENCE</scope>
    <source>
        <tissue evidence="14">Whole body</tissue>
    </source>
</reference>
<comment type="subcellular location">
    <subcellularLocation>
        <location evidence="1">Membrane</location>
        <topology evidence="1">Multi-pass membrane protein</topology>
    </subcellularLocation>
</comment>
<protein>
    <submittedName>
        <fullName evidence="13">Carnitine O-palmitoyltransferase 1, liver isoform-like</fullName>
    </submittedName>
</protein>
<name>A0A2P2HZI7_9CRUS</name>
<dbReference type="Gene3D" id="3.30.559.10">
    <property type="entry name" value="Chloramphenicol acetyltransferase-like domain"/>
    <property type="match status" value="1"/>
</dbReference>
<evidence type="ECO:0000256" key="3">
    <source>
        <dbReference type="ARBA" id="ARBA00022679"/>
    </source>
</evidence>
<keyword evidence="9" id="KW-0012">Acyltransferase</keyword>
<dbReference type="GO" id="GO:0016020">
    <property type="term" value="C:membrane"/>
    <property type="evidence" value="ECO:0007669"/>
    <property type="project" value="UniProtKB-SubCell"/>
</dbReference>
<dbReference type="InterPro" id="IPR023213">
    <property type="entry name" value="CAT-like_dom_sf"/>
</dbReference>
<sequence length="834" mass="94806">MADARIAVARPRVPKEDDGSTLSWEEFISSYRITFVRGYFRFRNSLRNRVWPTTTNNLVVVCGMSQYLLHYQPPALAGVTHHLNNMALALPLPTNSPVWLRHVLVSCGISVGFFVVLMRVRQYLLRILLAYRGWMYEKPHEMTLKTRVWGVCVKLVSGYQPSLYSCQRSLPRMPVPPLDATMARLMVSLEPLCSPEELAQYKREAEHFQRSIGGRLQRLLCLKAWWSPNYVSDWWEKYAYLMSRTPLAINSNYYCLDHLKWTPTSSQVARAANVIYSFCSMRRLIDREQLQPLLLRNTIPICMAQYERLFSTVRIPGKELDELVHYEPQDSRHIVVWCQGLLYALDVVDHANQLLSTHLLQKLLHDIVEDAAQHKGSVSESERSVPSLTGLPRTEWATILEQHFSRGINKDNLDIIKKAVFMVVLFEEVPADINDKGKTIMHADGRTLWFDKSLNLCFFPDGQCGFNAEHSMADAPALGHVWEYAMTNEVLEKRYLDNGDVMPPPREFRQGLHTPPRRIIWDMTDALAENIKHAVEFGVKHASDLELAIEHHDAFGKGVLKKAKISPDAFIQIALQLAYYRDSNGKFVQTYEASATRLYQHGRTETVRSCTNDSSAFVRAMCNSNKTRSERLSLLRVAGQTHQLLYKAAMNGEGIDRHLFALYVISRGLGYDSELLEHMIKRPWTLSTSQQPQQQVMNSNLPDINFEPFRVMCSPGGGFAPVSDDGYGVSYMLPTDFNIFFHVSSKRSCPNTDSRRFVQHICRALEDMRLLFEDTPIKVKRNGVPAPAVSQQQFADANDDTDALVNNVAVSNVAVATSASAQLAASNDRLQSGR</sequence>
<proteinExistence type="evidence at transcript level"/>
<dbReference type="GO" id="GO:0009437">
    <property type="term" value="P:carnitine metabolic process"/>
    <property type="evidence" value="ECO:0007669"/>
    <property type="project" value="TreeGrafter"/>
</dbReference>
<dbReference type="GO" id="GO:0004095">
    <property type="term" value="F:carnitine O-palmitoyltransferase activity"/>
    <property type="evidence" value="ECO:0007669"/>
    <property type="project" value="TreeGrafter"/>
</dbReference>
<keyword evidence="3 13" id="KW-0808">Transferase</keyword>
<evidence type="ECO:0000256" key="4">
    <source>
        <dbReference type="ARBA" id="ARBA00022692"/>
    </source>
</evidence>
<feature type="active site" description="Proton acceptor" evidence="10">
    <location>
        <position position="470"/>
    </location>
</feature>
<dbReference type="SUPFAM" id="SSF52777">
    <property type="entry name" value="CoA-dependent acyltransferases"/>
    <property type="match status" value="2"/>
</dbReference>
<evidence type="ECO:0000256" key="5">
    <source>
        <dbReference type="ARBA" id="ARBA00022832"/>
    </source>
</evidence>
<evidence type="ECO:0000256" key="8">
    <source>
        <dbReference type="ARBA" id="ARBA00023136"/>
    </source>
</evidence>